<protein>
    <submittedName>
        <fullName evidence="1">Uncharacterized protein</fullName>
    </submittedName>
</protein>
<comment type="caution">
    <text evidence="1">The sequence shown here is derived from an EMBL/GenBank/DDBJ whole genome shotgun (WGS) entry which is preliminary data.</text>
</comment>
<dbReference type="Proteomes" id="UP000798662">
    <property type="component" value="Chromosome 2"/>
</dbReference>
<organism evidence="1 2">
    <name type="scientific">Pyropia yezoensis</name>
    <name type="common">Susabi-nori</name>
    <name type="synonym">Porphyra yezoensis</name>
    <dbReference type="NCBI Taxonomy" id="2788"/>
    <lineage>
        <taxon>Eukaryota</taxon>
        <taxon>Rhodophyta</taxon>
        <taxon>Bangiophyceae</taxon>
        <taxon>Bangiales</taxon>
        <taxon>Bangiaceae</taxon>
        <taxon>Pyropia</taxon>
    </lineage>
</organism>
<evidence type="ECO:0000313" key="2">
    <source>
        <dbReference type="Proteomes" id="UP000798662"/>
    </source>
</evidence>
<keyword evidence="2" id="KW-1185">Reference proteome</keyword>
<reference evidence="1" key="1">
    <citation type="submission" date="2019-11" db="EMBL/GenBank/DDBJ databases">
        <title>Nori genome reveals adaptations in red seaweeds to the harsh intertidal environment.</title>
        <authorList>
            <person name="Wang D."/>
            <person name="Mao Y."/>
        </authorList>
    </citation>
    <scope>NUCLEOTIDE SEQUENCE</scope>
    <source>
        <tissue evidence="1">Gametophyte</tissue>
    </source>
</reference>
<sequence length="339" mass="36334">MATDASREGGGGVARGGGSSPSPPAACPCPPPSPPIRGAKAFDYRHTVMDSTAWDAALPLLRAGDVIVDTYSKAGTSWVQAILAQLLLGVGTPAACRPHDASLWVEMRSPGAPLGDRLAAVAAQPHRRFLKSHLPLGALPYSPDLKYVYVARDARDVVLSLHHHHTHLHPQVIAGMNALPGRVGPPLGPAPADVVTYWRRWVADDGHPWWPFWAHIRGWWAARRRPNVLLLHFTDLLADLPGEVRRLAAFLDLPPLAEADVATIVDRCSFGYMRAHAADVTPGGDALFRGGARSFIHKGTNGRWRGVLPPADVAAYEATAVAELGDDCARWLAEGGALE</sequence>
<accession>A0ACC3C964</accession>
<evidence type="ECO:0000313" key="1">
    <source>
        <dbReference type="EMBL" id="KAK1866484.1"/>
    </source>
</evidence>
<dbReference type="EMBL" id="CM020619">
    <property type="protein sequence ID" value="KAK1866484.1"/>
    <property type="molecule type" value="Genomic_DNA"/>
</dbReference>
<name>A0ACC3C964_PYRYE</name>
<gene>
    <name evidence="1" type="ORF">I4F81_009002</name>
</gene>
<proteinExistence type="predicted"/>